<dbReference type="EMBL" id="ABIL02000006">
    <property type="protein sequence ID" value="EDS71367.1"/>
    <property type="molecule type" value="Genomic_DNA"/>
</dbReference>
<dbReference type="AlphaFoldDB" id="B1CAS0"/>
<gene>
    <name evidence="1" type="ORF">ANASTE_01066</name>
</gene>
<proteinExistence type="predicted"/>
<sequence length="75" mass="8595">MKAPDDKNHWIIDEPDAEVVKEIFHLCMQGNGPTQIDNILRERQVLTPVDYAKTKGLPLAARKDSDDPYDWKDST</sequence>
<reference evidence="1" key="1">
    <citation type="submission" date="2008-01" db="EMBL/GenBank/DDBJ databases">
        <authorList>
            <person name="Fulton L."/>
            <person name="Clifton S."/>
            <person name="Fulton B."/>
            <person name="Xu J."/>
            <person name="Minx P."/>
            <person name="Pepin K.H."/>
            <person name="Johnson M."/>
            <person name="Thiruvilangam P."/>
            <person name="Bhonagiri V."/>
            <person name="Nash W.E."/>
            <person name="Mardis E.R."/>
            <person name="Wilson R.K."/>
        </authorList>
    </citation>
    <scope>NUCLEOTIDE SEQUENCE [LARGE SCALE GENOMIC DNA]</scope>
    <source>
        <strain evidence="1">DSM 17244</strain>
    </source>
</reference>
<evidence type="ECO:0000313" key="2">
    <source>
        <dbReference type="Proteomes" id="UP000005178"/>
    </source>
</evidence>
<dbReference type="InterPro" id="IPR038109">
    <property type="entry name" value="DNA_bind_recomb_sf"/>
</dbReference>
<reference evidence="1" key="2">
    <citation type="submission" date="2013-08" db="EMBL/GenBank/DDBJ databases">
        <title>Draft genome sequence of Anaerofustis stercorihominis (DSM 17244).</title>
        <authorList>
            <person name="Sudarsanam P."/>
            <person name="Ley R."/>
            <person name="Guruge J."/>
            <person name="Turnbaugh P.J."/>
            <person name="Mahowald M."/>
            <person name="Liep D."/>
            <person name="Gordon J."/>
        </authorList>
    </citation>
    <scope>NUCLEOTIDE SEQUENCE</scope>
    <source>
        <strain evidence="1">DSM 17244</strain>
    </source>
</reference>
<organism evidence="1 2">
    <name type="scientific">Anaerofustis stercorihominis DSM 17244</name>
    <dbReference type="NCBI Taxonomy" id="445971"/>
    <lineage>
        <taxon>Bacteria</taxon>
        <taxon>Bacillati</taxon>
        <taxon>Bacillota</taxon>
        <taxon>Clostridia</taxon>
        <taxon>Eubacteriales</taxon>
        <taxon>Eubacteriaceae</taxon>
        <taxon>Anaerofustis</taxon>
    </lineage>
</organism>
<dbReference type="GeneID" id="98001553"/>
<dbReference type="STRING" id="445971.ANASTE_01066"/>
<dbReference type="RefSeq" id="WP_007049837.1">
    <property type="nucleotide sequence ID" value="NZ_DS560019.1"/>
</dbReference>
<dbReference type="eggNOG" id="COG1961">
    <property type="taxonomic scope" value="Bacteria"/>
</dbReference>
<dbReference type="Proteomes" id="UP000005178">
    <property type="component" value="Unassembled WGS sequence"/>
</dbReference>
<accession>B1CAS0</accession>
<evidence type="ECO:0000313" key="1">
    <source>
        <dbReference type="EMBL" id="EDS71367.1"/>
    </source>
</evidence>
<keyword evidence="2" id="KW-1185">Reference proteome</keyword>
<protein>
    <recommendedName>
        <fullName evidence="3">Recombinase domain-containing protein</fullName>
    </recommendedName>
</protein>
<name>B1CAS0_9FIRM</name>
<comment type="caution">
    <text evidence="1">The sequence shown here is derived from an EMBL/GenBank/DDBJ whole genome shotgun (WGS) entry which is preliminary data.</text>
</comment>
<dbReference type="Gene3D" id="3.90.1750.20">
    <property type="entry name" value="Putative Large Serine Recombinase, Chain B, Domain 2"/>
    <property type="match status" value="1"/>
</dbReference>
<evidence type="ECO:0008006" key="3">
    <source>
        <dbReference type="Google" id="ProtNLM"/>
    </source>
</evidence>
<dbReference type="HOGENOM" id="CLU_2676919_0_0_9"/>